<gene>
    <name evidence="1" type="ORF">AAJ76_6200010195</name>
</gene>
<sequence>MRLTIKSQEEYDNIVNILKGEDTTVDGNKHTKYRLKRKVGPFILINNLLYLKDA</sequence>
<proteinExistence type="predicted"/>
<reference evidence="1 2" key="1">
    <citation type="journal article" date="2015" name="Environ. Microbiol.">
        <title>Genome analyses suggest the presence of polyploidy and recent human-driven expansions in eight global populations of the honeybee pathogen Nosema ceranae.</title>
        <authorList>
            <person name="Pelin A."/>
            <person name="Selman M."/>
            <person name="Aris-Brosou S."/>
            <person name="Farinelli L."/>
            <person name="Corradi N."/>
        </authorList>
    </citation>
    <scope>NUCLEOTIDE SEQUENCE [LARGE SCALE GENOMIC DNA]</scope>
    <source>
        <strain evidence="1 2">PA08 1199</strain>
    </source>
</reference>
<dbReference type="VEuPathDB" id="MicrosporidiaDB:AAJ76_6200010195"/>
<protein>
    <submittedName>
        <fullName evidence="1">Uncharacterized protein</fullName>
    </submittedName>
</protein>
<keyword evidence="2" id="KW-1185">Reference proteome</keyword>
<evidence type="ECO:0000313" key="1">
    <source>
        <dbReference type="EMBL" id="KKO74530.1"/>
    </source>
</evidence>
<name>A0A0F9WCG6_9MICR</name>
<dbReference type="GeneID" id="36321107"/>
<dbReference type="EMBL" id="JPQZ01000062">
    <property type="protein sequence ID" value="KKO74530.1"/>
    <property type="molecule type" value="Genomic_DNA"/>
</dbReference>
<accession>A0A0F9WCG6</accession>
<evidence type="ECO:0000313" key="2">
    <source>
        <dbReference type="Proteomes" id="UP000034350"/>
    </source>
</evidence>
<dbReference type="OrthoDB" id="2193923at2759"/>
<dbReference type="AlphaFoldDB" id="A0A0F9WCG6"/>
<comment type="caution">
    <text evidence="1">The sequence shown here is derived from an EMBL/GenBank/DDBJ whole genome shotgun (WGS) entry which is preliminary data.</text>
</comment>
<dbReference type="Proteomes" id="UP000034350">
    <property type="component" value="Unassembled WGS sequence"/>
</dbReference>
<organism evidence="1 2">
    <name type="scientific">Vairimorpha ceranae</name>
    <dbReference type="NCBI Taxonomy" id="40302"/>
    <lineage>
        <taxon>Eukaryota</taxon>
        <taxon>Fungi</taxon>
        <taxon>Fungi incertae sedis</taxon>
        <taxon>Microsporidia</taxon>
        <taxon>Nosematidae</taxon>
        <taxon>Vairimorpha</taxon>
    </lineage>
</organism>
<dbReference type="RefSeq" id="XP_024330272.1">
    <property type="nucleotide sequence ID" value="XM_024476156.1"/>
</dbReference>